<sequence length="148" mass="16474">MALIDIEDLPATTSDVLRRRARAAGLPARQYVRRELTTLANKRVPIDAVVRFLADERPERLGAEVDAGAAALIDLYDLPYEAWSVFTARAAAADMSLSEYVRQELITSARRSTVEDAVLEIREVLENSPGLELDMQDVIESVRYARGL</sequence>
<name>W5TAD2_9NOCA</name>
<dbReference type="KEGG" id="nno:NONO_c12960"/>
<dbReference type="OrthoDB" id="4557039at2"/>
<dbReference type="STRING" id="1415166.NONO_c12960"/>
<gene>
    <name evidence="1" type="ORF">NONO_c12960</name>
</gene>
<dbReference type="HOGENOM" id="CLU_1702421_0_0_11"/>
<dbReference type="Proteomes" id="UP000019150">
    <property type="component" value="Chromosome"/>
</dbReference>
<dbReference type="eggNOG" id="ENOG502ZZN4">
    <property type="taxonomic scope" value="Bacteria"/>
</dbReference>
<accession>W5TAD2</accession>
<reference evidence="1 2" key="1">
    <citation type="journal article" date="2014" name="Appl. Environ. Microbiol.">
        <title>Insights into the Microbial Degradation of Rubber and Gutta-Percha by Analysis of the Complete Genome of Nocardia nova SH22a.</title>
        <authorList>
            <person name="Luo Q."/>
            <person name="Hiessl S."/>
            <person name="Poehlein A."/>
            <person name="Daniel R."/>
            <person name="Steinbuchel A."/>
        </authorList>
    </citation>
    <scope>NUCLEOTIDE SEQUENCE [LARGE SCALE GENOMIC DNA]</scope>
    <source>
        <strain evidence="1">SH22a</strain>
    </source>
</reference>
<organism evidence="1 2">
    <name type="scientific">Nocardia nova SH22a</name>
    <dbReference type="NCBI Taxonomy" id="1415166"/>
    <lineage>
        <taxon>Bacteria</taxon>
        <taxon>Bacillati</taxon>
        <taxon>Actinomycetota</taxon>
        <taxon>Actinomycetes</taxon>
        <taxon>Mycobacteriales</taxon>
        <taxon>Nocardiaceae</taxon>
        <taxon>Nocardia</taxon>
    </lineage>
</organism>
<evidence type="ECO:0000313" key="1">
    <source>
        <dbReference type="EMBL" id="AHH16099.1"/>
    </source>
</evidence>
<dbReference type="PATRIC" id="fig|1415166.3.peg.1317"/>
<protein>
    <submittedName>
        <fullName evidence="1">Uncharacterized protein</fullName>
    </submittedName>
</protein>
<dbReference type="EMBL" id="CP006850">
    <property type="protein sequence ID" value="AHH16099.1"/>
    <property type="molecule type" value="Genomic_DNA"/>
</dbReference>
<evidence type="ECO:0000313" key="2">
    <source>
        <dbReference type="Proteomes" id="UP000019150"/>
    </source>
</evidence>
<keyword evidence="2" id="KW-1185">Reference proteome</keyword>
<proteinExistence type="predicted"/>
<dbReference type="RefSeq" id="WP_025347620.1">
    <property type="nucleotide sequence ID" value="NZ_CP006850.1"/>
</dbReference>
<dbReference type="AlphaFoldDB" id="W5TAD2"/>